<dbReference type="PANTHER" id="PTHR44998:SF1">
    <property type="entry name" value="UDP-N-ACETYLGLUCOSAMINE--PEPTIDE N-ACETYLGLUCOSAMINYLTRANSFERASE 110 KDA SUBUNIT"/>
    <property type="match status" value="1"/>
</dbReference>
<sequence>MQENQIKVPIKGSVKQISEVMGLFDDMWIGKKFSFMLKSEYPIEEVKLQGYLPKHFPEGNNITLKVNQEIQEISVPGNQAFDILIPVVIPGYQPIRVEVVSEKIFNPKQQGLGEDARDLGFLLIDLNLKRSKTAGEYLKEGKEFEKKGELEAAINCYQQAITLNPTFPWSHSILGEALVKQGKYQEAIPHHHQAVELNPNSALFHYNLAEALAKNGDRDQAIIYFEKMLKIESEFPQLSGKSIENLLTICT</sequence>
<keyword evidence="5" id="KW-1185">Reference proteome</keyword>
<dbReference type="AlphaFoldDB" id="U7Q8W8"/>
<dbReference type="PANTHER" id="PTHR44998">
    <property type="match status" value="1"/>
</dbReference>
<proteinExistence type="predicted"/>
<evidence type="ECO:0000313" key="4">
    <source>
        <dbReference type="EMBL" id="ERT04238.1"/>
    </source>
</evidence>
<name>U7Q8W8_9CYAN</name>
<feature type="repeat" description="TPR" evidence="3">
    <location>
        <begin position="134"/>
        <end position="167"/>
    </location>
</feature>
<dbReference type="SMART" id="SM00028">
    <property type="entry name" value="TPR"/>
    <property type="match status" value="3"/>
</dbReference>
<evidence type="ECO:0000313" key="5">
    <source>
        <dbReference type="Proteomes" id="UP000017127"/>
    </source>
</evidence>
<evidence type="ECO:0000256" key="1">
    <source>
        <dbReference type="ARBA" id="ARBA00022737"/>
    </source>
</evidence>
<keyword evidence="2 3" id="KW-0802">TPR repeat</keyword>
<dbReference type="InterPro" id="IPR011990">
    <property type="entry name" value="TPR-like_helical_dom_sf"/>
</dbReference>
<reference evidence="4 5" key="1">
    <citation type="journal article" date="2013" name="Front. Microbiol.">
        <title>Comparative genomic analyses of the cyanobacterium, Lyngbya aestuarii BL J, a powerful hydrogen producer.</title>
        <authorList>
            <person name="Kothari A."/>
            <person name="Vaughn M."/>
            <person name="Garcia-Pichel F."/>
        </authorList>
    </citation>
    <scope>NUCLEOTIDE SEQUENCE [LARGE SCALE GENOMIC DNA]</scope>
    <source>
        <strain evidence="4 5">BL J</strain>
    </source>
</reference>
<gene>
    <name evidence="4" type="ORF">M595_5807</name>
</gene>
<dbReference type="PROSITE" id="PS50005">
    <property type="entry name" value="TPR"/>
    <property type="match status" value="3"/>
</dbReference>
<feature type="repeat" description="TPR" evidence="3">
    <location>
        <begin position="168"/>
        <end position="201"/>
    </location>
</feature>
<dbReference type="Pfam" id="PF07719">
    <property type="entry name" value="TPR_2"/>
    <property type="match status" value="1"/>
</dbReference>
<dbReference type="Proteomes" id="UP000017127">
    <property type="component" value="Unassembled WGS sequence"/>
</dbReference>
<dbReference type="InterPro" id="IPR013105">
    <property type="entry name" value="TPR_2"/>
</dbReference>
<dbReference type="EMBL" id="AUZM01000111">
    <property type="protein sequence ID" value="ERT04238.1"/>
    <property type="molecule type" value="Genomic_DNA"/>
</dbReference>
<dbReference type="Gene3D" id="1.25.40.10">
    <property type="entry name" value="Tetratricopeptide repeat domain"/>
    <property type="match status" value="1"/>
</dbReference>
<dbReference type="Pfam" id="PF13414">
    <property type="entry name" value="TPR_11"/>
    <property type="match status" value="1"/>
</dbReference>
<organism evidence="4 5">
    <name type="scientific">Lyngbya aestuarii BL J</name>
    <dbReference type="NCBI Taxonomy" id="1348334"/>
    <lineage>
        <taxon>Bacteria</taxon>
        <taxon>Bacillati</taxon>
        <taxon>Cyanobacteriota</taxon>
        <taxon>Cyanophyceae</taxon>
        <taxon>Oscillatoriophycideae</taxon>
        <taxon>Oscillatoriales</taxon>
        <taxon>Microcoleaceae</taxon>
        <taxon>Lyngbya</taxon>
    </lineage>
</organism>
<dbReference type="RefSeq" id="WP_023069480.1">
    <property type="nucleotide sequence ID" value="NZ_AUZM01000111.1"/>
</dbReference>
<accession>U7Q8W8</accession>
<feature type="repeat" description="TPR" evidence="3">
    <location>
        <begin position="202"/>
        <end position="235"/>
    </location>
</feature>
<evidence type="ECO:0000256" key="3">
    <source>
        <dbReference type="PROSITE-ProRule" id="PRU00339"/>
    </source>
</evidence>
<dbReference type="OrthoDB" id="443517at2"/>
<keyword evidence="1" id="KW-0677">Repeat</keyword>
<dbReference type="InterPro" id="IPR019734">
    <property type="entry name" value="TPR_rpt"/>
</dbReference>
<evidence type="ECO:0000256" key="2">
    <source>
        <dbReference type="ARBA" id="ARBA00022803"/>
    </source>
</evidence>
<protein>
    <submittedName>
        <fullName evidence="4">TPR repeat family protein</fullName>
    </submittedName>
</protein>
<dbReference type="SUPFAM" id="SSF48452">
    <property type="entry name" value="TPR-like"/>
    <property type="match status" value="1"/>
</dbReference>
<comment type="caution">
    <text evidence="4">The sequence shown here is derived from an EMBL/GenBank/DDBJ whole genome shotgun (WGS) entry which is preliminary data.</text>
</comment>